<protein>
    <recommendedName>
        <fullName evidence="4">DUF3301 domain-containing protein</fullName>
    </recommendedName>
</protein>
<dbReference type="AlphaFoldDB" id="A0A1V0B2F4"/>
<dbReference type="STRING" id="1931241.BVH74_04850"/>
<keyword evidence="3" id="KW-1185">Reference proteome</keyword>
<dbReference type="RefSeq" id="WP_080048978.1">
    <property type="nucleotide sequence ID" value="NZ_CP020100.1"/>
</dbReference>
<dbReference type="KEGG" id="ppha:BVH74_04850"/>
<proteinExistence type="predicted"/>
<feature type="region of interest" description="Disordered" evidence="1">
    <location>
        <begin position="101"/>
        <end position="123"/>
    </location>
</feature>
<dbReference type="EMBL" id="CP020100">
    <property type="protein sequence ID" value="AQZ94123.1"/>
    <property type="molecule type" value="Genomic_DNA"/>
</dbReference>
<evidence type="ECO:0008006" key="4">
    <source>
        <dbReference type="Google" id="ProtNLM"/>
    </source>
</evidence>
<dbReference type="Proteomes" id="UP000243488">
    <property type="component" value="Chromosome"/>
</dbReference>
<gene>
    <name evidence="2" type="ORF">BVH74_04850</name>
</gene>
<accession>A0A1V0B2F4</accession>
<dbReference type="InterPro" id="IPR021732">
    <property type="entry name" value="DUF3301"/>
</dbReference>
<reference evidence="2 3" key="1">
    <citation type="submission" date="2017-03" db="EMBL/GenBank/DDBJ databases">
        <title>Complete genome sequence of the novel DNRA strain Pseudomonas sp. S-6-2 isolated from Chinese polluted river sediment. Journal of Biotechnology.</title>
        <authorList>
            <person name="Li J."/>
            <person name="Xiang F."/>
            <person name="Wang L."/>
            <person name="Xi L."/>
            <person name="Liu J."/>
        </authorList>
    </citation>
    <scope>NUCLEOTIDE SEQUENCE [LARGE SCALE GENOMIC DNA]</scope>
    <source>
        <strain evidence="2 3">S-6-2</strain>
    </source>
</reference>
<feature type="compositionally biased region" description="Pro residues" evidence="1">
    <location>
        <begin position="102"/>
        <end position="113"/>
    </location>
</feature>
<name>A0A1V0B2F4_9GAMM</name>
<feature type="compositionally biased region" description="Basic and acidic residues" evidence="1">
    <location>
        <begin position="114"/>
        <end position="123"/>
    </location>
</feature>
<evidence type="ECO:0000256" key="1">
    <source>
        <dbReference type="SAM" id="MobiDB-lite"/>
    </source>
</evidence>
<sequence>MFDLGHVALLLLAAAIGTWLWRGLGLRDRALGLVRQHCAKTDVQLLDESIALTRLRLGRNRHGRWGWVRRYGFEFTVTGERRYNGHIELHGNQLQHIELAPHPFPGDDNPPPHNYHDNVRPLR</sequence>
<dbReference type="Pfam" id="PF11743">
    <property type="entry name" value="DUF3301"/>
    <property type="match status" value="1"/>
</dbReference>
<evidence type="ECO:0000313" key="2">
    <source>
        <dbReference type="EMBL" id="AQZ94123.1"/>
    </source>
</evidence>
<evidence type="ECO:0000313" key="3">
    <source>
        <dbReference type="Proteomes" id="UP000243488"/>
    </source>
</evidence>
<organism evidence="2 3">
    <name type="scientific">Halopseudomonas phragmitis</name>
    <dbReference type="NCBI Taxonomy" id="1931241"/>
    <lineage>
        <taxon>Bacteria</taxon>
        <taxon>Pseudomonadati</taxon>
        <taxon>Pseudomonadota</taxon>
        <taxon>Gammaproteobacteria</taxon>
        <taxon>Pseudomonadales</taxon>
        <taxon>Pseudomonadaceae</taxon>
        <taxon>Halopseudomonas</taxon>
    </lineage>
</organism>